<accession>A0ABW1F483</accession>
<dbReference type="RefSeq" id="WP_313766900.1">
    <property type="nucleotide sequence ID" value="NZ_BAAAVH010000007.1"/>
</dbReference>
<dbReference type="SUPFAM" id="SSF103473">
    <property type="entry name" value="MFS general substrate transporter"/>
    <property type="match status" value="1"/>
</dbReference>
<organism evidence="8 9">
    <name type="scientific">Kitasatospora aburaviensis</name>
    <dbReference type="NCBI Taxonomy" id="67265"/>
    <lineage>
        <taxon>Bacteria</taxon>
        <taxon>Bacillati</taxon>
        <taxon>Actinomycetota</taxon>
        <taxon>Actinomycetes</taxon>
        <taxon>Kitasatosporales</taxon>
        <taxon>Streptomycetaceae</taxon>
        <taxon>Kitasatospora</taxon>
    </lineage>
</organism>
<feature type="transmembrane region" description="Helical" evidence="7">
    <location>
        <begin position="316"/>
        <end position="339"/>
    </location>
</feature>
<feature type="transmembrane region" description="Helical" evidence="7">
    <location>
        <begin position="162"/>
        <end position="184"/>
    </location>
</feature>
<evidence type="ECO:0000256" key="5">
    <source>
        <dbReference type="ARBA" id="ARBA00023136"/>
    </source>
</evidence>
<keyword evidence="5 7" id="KW-0472">Membrane</keyword>
<feature type="transmembrane region" description="Helical" evidence="7">
    <location>
        <begin position="261"/>
        <end position="284"/>
    </location>
</feature>
<dbReference type="InterPro" id="IPR036259">
    <property type="entry name" value="MFS_trans_sf"/>
</dbReference>
<dbReference type="Pfam" id="PF07690">
    <property type="entry name" value="MFS_1"/>
    <property type="match status" value="1"/>
</dbReference>
<feature type="transmembrane region" description="Helical" evidence="7">
    <location>
        <begin position="403"/>
        <end position="422"/>
    </location>
</feature>
<keyword evidence="2" id="KW-1003">Cell membrane</keyword>
<dbReference type="PANTHER" id="PTHR23513">
    <property type="entry name" value="INTEGRAL MEMBRANE EFFLUX PROTEIN-RELATED"/>
    <property type="match status" value="1"/>
</dbReference>
<sequence>MTTFLLIWVGRLLTALGSSISGFALGLWIYQQTGSVTQFATGLLLGFAPGMLAAPAAGVLVDRHRRRTVLLCADAAAMLAAVAMAAAEATGHLAVWQVYATTVVESCCAAFQWPALAAAVTGMVRPEQRGRAGAMTQTALAGAQLLGPMLAAVLLGAGGLRAVLWTDVVSFALGLLTLLVARFPEPAGHRDRPRPPGRATEPAQRPSWRAELTEGRRLLTGQPGLRHLLRVVTVLNAAEAAATALLLPLVLAGTPAADQNAAVAVVSTAGGLGLAAGSVAMSIWSGPRRPLAWVTSATVLSGAAVLAAGLHPRPAALSAAAFTFFLGLPVVTGCAQVLWQSAVAAEAQGRVFALRRMFTQAGTLLGYLLAGPLAAQVCEPLVGPGGPLDSTLGRLLGTDRDRGSALLLCCTGLLLAVTGLAGRRHTVEALPPPEPIGCDRTALARIPANSTDAEPL</sequence>
<feature type="transmembrane region" description="Helical" evidence="7">
    <location>
        <begin position="132"/>
        <end position="156"/>
    </location>
</feature>
<evidence type="ECO:0000256" key="7">
    <source>
        <dbReference type="SAM" id="Phobius"/>
    </source>
</evidence>
<evidence type="ECO:0000256" key="3">
    <source>
        <dbReference type="ARBA" id="ARBA00022692"/>
    </source>
</evidence>
<feature type="transmembrane region" description="Helical" evidence="7">
    <location>
        <begin position="227"/>
        <end position="249"/>
    </location>
</feature>
<evidence type="ECO:0000313" key="9">
    <source>
        <dbReference type="Proteomes" id="UP001596067"/>
    </source>
</evidence>
<dbReference type="Gene3D" id="1.20.1250.20">
    <property type="entry name" value="MFS general substrate transporter like domains"/>
    <property type="match status" value="1"/>
</dbReference>
<name>A0ABW1F483_9ACTN</name>
<proteinExistence type="predicted"/>
<keyword evidence="4 7" id="KW-1133">Transmembrane helix</keyword>
<evidence type="ECO:0000256" key="4">
    <source>
        <dbReference type="ARBA" id="ARBA00022989"/>
    </source>
</evidence>
<feature type="transmembrane region" description="Helical" evidence="7">
    <location>
        <begin position="12"/>
        <end position="30"/>
    </location>
</feature>
<evidence type="ECO:0000256" key="6">
    <source>
        <dbReference type="SAM" id="MobiDB-lite"/>
    </source>
</evidence>
<feature type="region of interest" description="Disordered" evidence="6">
    <location>
        <begin position="186"/>
        <end position="208"/>
    </location>
</feature>
<dbReference type="PANTHER" id="PTHR23513:SF18">
    <property type="entry name" value="INTEGRAL MEMBRANE PROTEIN"/>
    <property type="match status" value="1"/>
</dbReference>
<dbReference type="CDD" id="cd06173">
    <property type="entry name" value="MFS_MefA_like"/>
    <property type="match status" value="1"/>
</dbReference>
<evidence type="ECO:0000256" key="2">
    <source>
        <dbReference type="ARBA" id="ARBA00022475"/>
    </source>
</evidence>
<feature type="transmembrane region" description="Helical" evidence="7">
    <location>
        <begin position="360"/>
        <end position="383"/>
    </location>
</feature>
<feature type="transmembrane region" description="Helical" evidence="7">
    <location>
        <begin position="99"/>
        <end position="120"/>
    </location>
</feature>
<dbReference type="Proteomes" id="UP001596067">
    <property type="component" value="Unassembled WGS sequence"/>
</dbReference>
<keyword evidence="3 7" id="KW-0812">Transmembrane</keyword>
<comment type="subcellular location">
    <subcellularLocation>
        <location evidence="1">Cell membrane</location>
        <topology evidence="1">Multi-pass membrane protein</topology>
    </subcellularLocation>
</comment>
<evidence type="ECO:0000313" key="8">
    <source>
        <dbReference type="EMBL" id="MFC5888945.1"/>
    </source>
</evidence>
<dbReference type="InterPro" id="IPR011701">
    <property type="entry name" value="MFS"/>
</dbReference>
<protein>
    <submittedName>
        <fullName evidence="8">MFS transporter</fullName>
    </submittedName>
</protein>
<keyword evidence="9" id="KW-1185">Reference proteome</keyword>
<reference evidence="9" key="1">
    <citation type="journal article" date="2019" name="Int. J. Syst. Evol. Microbiol.">
        <title>The Global Catalogue of Microorganisms (GCM) 10K type strain sequencing project: providing services to taxonomists for standard genome sequencing and annotation.</title>
        <authorList>
            <consortium name="The Broad Institute Genomics Platform"/>
            <consortium name="The Broad Institute Genome Sequencing Center for Infectious Disease"/>
            <person name="Wu L."/>
            <person name="Ma J."/>
        </authorList>
    </citation>
    <scope>NUCLEOTIDE SEQUENCE [LARGE SCALE GENOMIC DNA]</scope>
    <source>
        <strain evidence="9">CGMCC 4.1469</strain>
    </source>
</reference>
<feature type="transmembrane region" description="Helical" evidence="7">
    <location>
        <begin position="291"/>
        <end position="310"/>
    </location>
</feature>
<feature type="transmembrane region" description="Helical" evidence="7">
    <location>
        <begin position="36"/>
        <end position="61"/>
    </location>
</feature>
<comment type="caution">
    <text evidence="8">The sequence shown here is derived from an EMBL/GenBank/DDBJ whole genome shotgun (WGS) entry which is preliminary data.</text>
</comment>
<dbReference type="EMBL" id="JBHSOD010000048">
    <property type="protein sequence ID" value="MFC5888945.1"/>
    <property type="molecule type" value="Genomic_DNA"/>
</dbReference>
<evidence type="ECO:0000256" key="1">
    <source>
        <dbReference type="ARBA" id="ARBA00004651"/>
    </source>
</evidence>
<gene>
    <name evidence="8" type="ORF">ACFP0N_28650</name>
</gene>
<feature type="transmembrane region" description="Helical" evidence="7">
    <location>
        <begin position="68"/>
        <end position="87"/>
    </location>
</feature>